<sequence length="246" mass="27531">MIDVIFKIVSKAYAVRLDPIAKRIISPNQATFIKGRNIFDGSLALIEIIHELQVKRLGGILLKLDFEKAYDRVNSDFLSEVLRHKGFEEGYISQLVAGGQTAISINGEVGPFFMNKRGMLQGDELGVRFHRSLYNEGLLQWRGLQALVNNVELDHGPDSVRWRLSPDGSYSVKSMYSLLAQESYKGNILGTKSTPRILFSTKLPEDRGERKWGHEADTRAARPGPWPHGPSVWSPRDPSDSALPST</sequence>
<feature type="compositionally biased region" description="Basic and acidic residues" evidence="1">
    <location>
        <begin position="206"/>
        <end position="220"/>
    </location>
</feature>
<dbReference type="Pfam" id="PF00078">
    <property type="entry name" value="RVT_1"/>
    <property type="match status" value="1"/>
</dbReference>
<dbReference type="AlphaFoldDB" id="A0AAD8RBD9"/>
<gene>
    <name evidence="3" type="ORF">QYE76_023877</name>
</gene>
<evidence type="ECO:0000259" key="2">
    <source>
        <dbReference type="Pfam" id="PF00078"/>
    </source>
</evidence>
<organism evidence="3 4">
    <name type="scientific">Lolium multiflorum</name>
    <name type="common">Italian ryegrass</name>
    <name type="synonym">Lolium perenne subsp. multiflorum</name>
    <dbReference type="NCBI Taxonomy" id="4521"/>
    <lineage>
        <taxon>Eukaryota</taxon>
        <taxon>Viridiplantae</taxon>
        <taxon>Streptophyta</taxon>
        <taxon>Embryophyta</taxon>
        <taxon>Tracheophyta</taxon>
        <taxon>Spermatophyta</taxon>
        <taxon>Magnoliopsida</taxon>
        <taxon>Liliopsida</taxon>
        <taxon>Poales</taxon>
        <taxon>Poaceae</taxon>
        <taxon>BOP clade</taxon>
        <taxon>Pooideae</taxon>
        <taxon>Poodae</taxon>
        <taxon>Poeae</taxon>
        <taxon>Poeae Chloroplast Group 2 (Poeae type)</taxon>
        <taxon>Loliodinae</taxon>
        <taxon>Loliinae</taxon>
        <taxon>Lolium</taxon>
    </lineage>
</organism>
<dbReference type="PANTHER" id="PTHR19446">
    <property type="entry name" value="REVERSE TRANSCRIPTASES"/>
    <property type="match status" value="1"/>
</dbReference>
<dbReference type="EMBL" id="JAUUTY010000006">
    <property type="protein sequence ID" value="KAK1618360.1"/>
    <property type="molecule type" value="Genomic_DNA"/>
</dbReference>
<proteinExistence type="predicted"/>
<evidence type="ECO:0000256" key="1">
    <source>
        <dbReference type="SAM" id="MobiDB-lite"/>
    </source>
</evidence>
<comment type="caution">
    <text evidence="3">The sequence shown here is derived from an EMBL/GenBank/DDBJ whole genome shotgun (WGS) entry which is preliminary data.</text>
</comment>
<name>A0AAD8RBD9_LOLMU</name>
<feature type="region of interest" description="Disordered" evidence="1">
    <location>
        <begin position="206"/>
        <end position="246"/>
    </location>
</feature>
<protein>
    <recommendedName>
        <fullName evidence="2">Reverse transcriptase domain-containing protein</fullName>
    </recommendedName>
</protein>
<keyword evidence="4" id="KW-1185">Reference proteome</keyword>
<reference evidence="3" key="1">
    <citation type="submission" date="2023-07" db="EMBL/GenBank/DDBJ databases">
        <title>A chromosome-level genome assembly of Lolium multiflorum.</title>
        <authorList>
            <person name="Chen Y."/>
            <person name="Copetti D."/>
            <person name="Kolliker R."/>
            <person name="Studer B."/>
        </authorList>
    </citation>
    <scope>NUCLEOTIDE SEQUENCE</scope>
    <source>
        <strain evidence="3">02402/16</strain>
        <tissue evidence="3">Leaf</tissue>
    </source>
</reference>
<dbReference type="Proteomes" id="UP001231189">
    <property type="component" value="Unassembled WGS sequence"/>
</dbReference>
<feature type="domain" description="Reverse transcriptase" evidence="2">
    <location>
        <begin position="3"/>
        <end position="127"/>
    </location>
</feature>
<accession>A0AAD8RBD9</accession>
<evidence type="ECO:0000313" key="4">
    <source>
        <dbReference type="Proteomes" id="UP001231189"/>
    </source>
</evidence>
<dbReference type="InterPro" id="IPR000477">
    <property type="entry name" value="RT_dom"/>
</dbReference>
<evidence type="ECO:0000313" key="3">
    <source>
        <dbReference type="EMBL" id="KAK1618360.1"/>
    </source>
</evidence>